<evidence type="ECO:0000313" key="2">
    <source>
        <dbReference type="Proteomes" id="UP000610760"/>
    </source>
</evidence>
<dbReference type="InterPro" id="IPR029063">
    <property type="entry name" value="SAM-dependent_MTases_sf"/>
</dbReference>
<gene>
    <name evidence="1" type="ORF">H8710_03805</name>
</gene>
<name>A0A926E465_9FIRM</name>
<accession>A0A926E465</accession>
<dbReference type="Gene3D" id="3.40.50.150">
    <property type="entry name" value="Vaccinia Virus protein VP39"/>
    <property type="match status" value="1"/>
</dbReference>
<dbReference type="SUPFAM" id="SSF53335">
    <property type="entry name" value="S-adenosyl-L-methionine-dependent methyltransferases"/>
    <property type="match status" value="1"/>
</dbReference>
<dbReference type="AlphaFoldDB" id="A0A926E465"/>
<evidence type="ECO:0000313" key="1">
    <source>
        <dbReference type="EMBL" id="MBC8559190.1"/>
    </source>
</evidence>
<dbReference type="EMBL" id="JACRSV010000001">
    <property type="protein sequence ID" value="MBC8559190.1"/>
    <property type="molecule type" value="Genomic_DNA"/>
</dbReference>
<protein>
    <submittedName>
        <fullName evidence="1">Uncharacterized protein</fullName>
    </submittedName>
</protein>
<keyword evidence="2" id="KW-1185">Reference proteome</keyword>
<dbReference type="Proteomes" id="UP000610760">
    <property type="component" value="Unassembled WGS sequence"/>
</dbReference>
<sequence>MVTYAILANPGHNRVYFDASKELSLAELTIAANAFSTSCKNFRCEDIAEVPYYMLDAEETLTRREMGILSRLSFCYAIFTVEACGEAQKVLHPVSKVDAAFFNPSISTILKYSGKTNELFTRTMLNAALYSSSFAGENGQFRLLDPISGKGTTLYEGLICGFDVSGVEIGEKTVHEASVYFKKFLESEKWKHSHSIEKLSGENKSYQAKVHRFEFASTKEEWKNPDKLRHLTMVAGDSRFTDRYFKKNSFHMIVGDLPYGVAHGNVAGDWKSADGKTSGSLTRNPKELICACLPAWWKVLKQGGVLALSWNAFVLPKKEMAGAVEKNGFTVLAGGPYDKFEHRVDQAIKRDILIARK</sequence>
<comment type="caution">
    <text evidence="1">The sequence shown here is derived from an EMBL/GenBank/DDBJ whole genome shotgun (WGS) entry which is preliminary data.</text>
</comment>
<dbReference type="RefSeq" id="WP_249294075.1">
    <property type="nucleotide sequence ID" value="NZ_JACRSV010000001.1"/>
</dbReference>
<organism evidence="1 2">
    <name type="scientific">Fumia xinanensis</name>
    <dbReference type="NCBI Taxonomy" id="2763659"/>
    <lineage>
        <taxon>Bacteria</taxon>
        <taxon>Bacillati</taxon>
        <taxon>Bacillota</taxon>
        <taxon>Clostridia</taxon>
        <taxon>Eubacteriales</taxon>
        <taxon>Oscillospiraceae</taxon>
        <taxon>Fumia</taxon>
    </lineage>
</organism>
<proteinExistence type="predicted"/>
<reference evidence="1" key="1">
    <citation type="submission" date="2020-08" db="EMBL/GenBank/DDBJ databases">
        <title>Genome public.</title>
        <authorList>
            <person name="Liu C."/>
            <person name="Sun Q."/>
        </authorList>
    </citation>
    <scope>NUCLEOTIDE SEQUENCE</scope>
    <source>
        <strain evidence="1">NSJ-33</strain>
    </source>
</reference>